<keyword evidence="5 14" id="KW-0645">Protease</keyword>
<dbReference type="Pfam" id="PF05362">
    <property type="entry name" value="Lon_C"/>
    <property type="match status" value="1"/>
</dbReference>
<protein>
    <recommendedName>
        <fullName evidence="3 15">Archaeal Lon protease</fullName>
        <ecNumber evidence="15">3.4.21.-</ecNumber>
    </recommendedName>
    <alternativeName>
        <fullName evidence="15">ATP-dependent protease La homolog</fullName>
    </alternativeName>
</protein>
<evidence type="ECO:0000256" key="10">
    <source>
        <dbReference type="ARBA" id="ARBA00022840"/>
    </source>
</evidence>
<evidence type="ECO:0000256" key="8">
    <source>
        <dbReference type="ARBA" id="ARBA00022801"/>
    </source>
</evidence>
<dbReference type="SUPFAM" id="SSF54211">
    <property type="entry name" value="Ribosomal protein S5 domain 2-like"/>
    <property type="match status" value="1"/>
</dbReference>
<dbReference type="GO" id="GO:0005524">
    <property type="term" value="F:ATP binding"/>
    <property type="evidence" value="ECO:0007669"/>
    <property type="project" value="UniProtKB-UniRule"/>
</dbReference>
<name>A0A075GPW0_9EURY</name>
<evidence type="ECO:0000256" key="14">
    <source>
        <dbReference type="PROSITE-ProRule" id="PRU01122"/>
    </source>
</evidence>
<dbReference type="SUPFAM" id="SSF52540">
    <property type="entry name" value="P-loop containing nucleoside triphosphate hydrolases"/>
    <property type="match status" value="1"/>
</dbReference>
<dbReference type="GO" id="GO:0004252">
    <property type="term" value="F:serine-type endopeptidase activity"/>
    <property type="evidence" value="ECO:0007669"/>
    <property type="project" value="UniProtKB-UniRule"/>
</dbReference>
<evidence type="ECO:0000256" key="7">
    <source>
        <dbReference type="ARBA" id="ARBA00022741"/>
    </source>
</evidence>
<evidence type="ECO:0000256" key="13">
    <source>
        <dbReference type="ARBA" id="ARBA00026070"/>
    </source>
</evidence>
<dbReference type="Gene3D" id="3.30.230.10">
    <property type="match status" value="1"/>
</dbReference>
<keyword evidence="12 15" id="KW-0472">Membrane</keyword>
<comment type="similarity">
    <text evidence="2 15">Belongs to the peptidase S16 family. Archaeal LonB subfamily.</text>
</comment>
<reference evidence="17" key="1">
    <citation type="journal article" date="2014" name="Genome Biol. Evol.">
        <title>Pangenome evidence for extensive interdomain horizontal transfer affecting lineage core and shell genes in uncultured planktonic thaumarchaeota and euryarchaeota.</title>
        <authorList>
            <person name="Deschamps P."/>
            <person name="Zivanovic Y."/>
            <person name="Moreira D."/>
            <person name="Rodriguez-Valera F."/>
            <person name="Lopez-Garcia P."/>
        </authorList>
    </citation>
    <scope>NUCLEOTIDE SEQUENCE</scope>
</reference>
<accession>A0A075GPW0</accession>
<keyword evidence="8 14" id="KW-0378">Hydrolase</keyword>
<comment type="function">
    <text evidence="15">ATP-dependent serine protease that mediates the selective degradation of mutant and abnormal proteins as well as certain short-lived regulatory proteins. Degrades polypeptides processively.</text>
</comment>
<keyword evidence="7 15" id="KW-0547">Nucleotide-binding</keyword>
<dbReference type="GO" id="GO:0006355">
    <property type="term" value="P:regulation of DNA-templated transcription"/>
    <property type="evidence" value="ECO:0007669"/>
    <property type="project" value="InterPro"/>
</dbReference>
<evidence type="ECO:0000256" key="9">
    <source>
        <dbReference type="ARBA" id="ARBA00022825"/>
    </source>
</evidence>
<dbReference type="InterPro" id="IPR020568">
    <property type="entry name" value="Ribosomal_Su5_D2-typ_SF"/>
</dbReference>
<comment type="subunit">
    <text evidence="13 15">Homohexamer. Organized in a ring with a central cavity.</text>
</comment>
<dbReference type="EMBL" id="KF900755">
    <property type="protein sequence ID" value="AIF05971.1"/>
    <property type="molecule type" value="Genomic_DNA"/>
</dbReference>
<dbReference type="InterPro" id="IPR004663">
    <property type="entry name" value="Lon_arc"/>
</dbReference>
<dbReference type="PROSITE" id="PS01046">
    <property type="entry name" value="LON_SER"/>
    <property type="match status" value="1"/>
</dbReference>
<feature type="active site" evidence="14">
    <location>
        <position position="575"/>
    </location>
</feature>
<dbReference type="NCBIfam" id="TIGR00764">
    <property type="entry name" value="lon_rel"/>
    <property type="match status" value="1"/>
</dbReference>
<dbReference type="InterPro" id="IPR000523">
    <property type="entry name" value="Mg_chelatse_chII-like_cat_dom"/>
</dbReference>
<dbReference type="Pfam" id="PF20436">
    <property type="entry name" value="LonB_AAA-LID"/>
    <property type="match status" value="1"/>
</dbReference>
<comment type="subcellular location">
    <subcellularLocation>
        <location evidence="1 15">Cell membrane</location>
        <topology evidence="1 15">Multi-pass membrane protein</topology>
    </subcellularLocation>
</comment>
<organism evidence="17">
    <name type="scientific">uncultured marine group II/III euryarchaeote KM3_18_A05</name>
    <dbReference type="NCBI Taxonomy" id="1457955"/>
    <lineage>
        <taxon>Archaea</taxon>
        <taxon>Methanobacteriati</taxon>
        <taxon>Methanobacteriota</taxon>
        <taxon>environmental samples</taxon>
    </lineage>
</organism>
<dbReference type="GO" id="GO:0004176">
    <property type="term" value="F:ATP-dependent peptidase activity"/>
    <property type="evidence" value="ECO:0007669"/>
    <property type="project" value="UniProtKB-UniRule"/>
</dbReference>
<evidence type="ECO:0000259" key="16">
    <source>
        <dbReference type="PROSITE" id="PS51786"/>
    </source>
</evidence>
<dbReference type="InterPro" id="IPR027065">
    <property type="entry name" value="Lon_Prtase"/>
</dbReference>
<evidence type="ECO:0000256" key="3">
    <source>
        <dbReference type="ARBA" id="ARBA00022016"/>
    </source>
</evidence>
<dbReference type="PRINTS" id="PR00830">
    <property type="entry name" value="ENDOLAPTASE"/>
</dbReference>
<feature type="transmembrane region" description="Helical" evidence="15">
    <location>
        <begin position="172"/>
        <end position="189"/>
    </location>
</feature>
<evidence type="ECO:0000256" key="4">
    <source>
        <dbReference type="ARBA" id="ARBA00022475"/>
    </source>
</evidence>
<dbReference type="Gene3D" id="1.10.8.60">
    <property type="match status" value="1"/>
</dbReference>
<keyword evidence="9 14" id="KW-0720">Serine protease</keyword>
<dbReference type="InterPro" id="IPR008269">
    <property type="entry name" value="Lon_proteolytic"/>
</dbReference>
<feature type="active site" evidence="14">
    <location>
        <position position="618"/>
    </location>
</feature>
<dbReference type="PANTHER" id="PTHR10046">
    <property type="entry name" value="ATP DEPENDENT LON PROTEASE FAMILY MEMBER"/>
    <property type="match status" value="1"/>
</dbReference>
<dbReference type="SMART" id="SM00382">
    <property type="entry name" value="AAA"/>
    <property type="match status" value="1"/>
</dbReference>
<feature type="domain" description="Lon proteolytic" evidence="16">
    <location>
        <begin position="485"/>
        <end position="668"/>
    </location>
</feature>
<sequence>MSDEVDEIVAEEVSEDTEIPTLNVADAPLPEDWESEGEFGDVEISEVDKIETMPVDEWIQTVDIETTADVPIPEKLVDRVIGQESANIVIKKAAEQRRHMMMIGDPGTGKSMLARAMTELMPDDTLEDTLCYPNEEDENEPRVRTVPAGRGDRIVKERRAQLRMAREKTNKTLLFITGFIAAILVWVTIMTGDVLTLLFGLLILGFGFMFLRSRLTAGDDSRIPKLLVKHERDDSPPFVDATGNLAGSLLGDVRHDPFQSGGMETPAHDRVEAGAIHKAHGGVLFIDEINLLRLEEQQALLTALQEKQLPISGRSERSSGALTTTEPVPCDFILVAAGNLDALQGMHPALRSRIRGYGYEVFVNSDMPDTARNRRRVIRFIAQEVANEMNKKSGVPIPHFDRSSIAVLLRESQRRAGRRGKLTLRLRELGGLVRVAGDLACADGSEFASAHHVLRARDIAKPLEQQVADRMIERRMDYSMIVNSGERVGRVNGLAVLGANTGLSDFSGIMLPVEALVTPSQKKGGSIFATGGLSDLAKESVTNVSAVIKKLTGKDVADFDIHIQFVDTHGVDGDSASITIAAAVISALEEIPIDQNLAMTGSLSVRGEVLPIGGVTAKIEAAAKSGISRVIIPRANMNDVLIDDEYKDMITVLPVDTLDEVLEYALVDGDARTSLVERLGKIVDRLTTDQGSPSTA</sequence>
<evidence type="ECO:0000256" key="11">
    <source>
        <dbReference type="ARBA" id="ARBA00022989"/>
    </source>
</evidence>
<keyword evidence="10 15" id="KW-0067">ATP-binding</keyword>
<evidence type="ECO:0000256" key="15">
    <source>
        <dbReference type="RuleBase" id="RU369001"/>
    </source>
</evidence>
<keyword evidence="6 15" id="KW-0812">Transmembrane</keyword>
<evidence type="ECO:0000256" key="12">
    <source>
        <dbReference type="ARBA" id="ARBA00023136"/>
    </source>
</evidence>
<dbReference type="InterPro" id="IPR027417">
    <property type="entry name" value="P-loop_NTPase"/>
</dbReference>
<dbReference type="Pfam" id="PF00158">
    <property type="entry name" value="Sigma54_activat"/>
    <property type="match status" value="1"/>
</dbReference>
<dbReference type="Gene3D" id="3.40.50.300">
    <property type="entry name" value="P-loop containing nucleotide triphosphate hydrolases"/>
    <property type="match status" value="2"/>
</dbReference>
<dbReference type="InterPro" id="IPR003593">
    <property type="entry name" value="AAA+_ATPase"/>
</dbReference>
<proteinExistence type="inferred from homology"/>
<dbReference type="EC" id="3.4.21.-" evidence="15"/>
<dbReference type="InterPro" id="IPR008268">
    <property type="entry name" value="Peptidase_S16_AS"/>
</dbReference>
<keyword evidence="4 15" id="KW-1003">Cell membrane</keyword>
<dbReference type="GO" id="GO:0030163">
    <property type="term" value="P:protein catabolic process"/>
    <property type="evidence" value="ECO:0007669"/>
    <property type="project" value="UniProtKB-UniRule"/>
</dbReference>
<dbReference type="GO" id="GO:0005886">
    <property type="term" value="C:plasma membrane"/>
    <property type="evidence" value="ECO:0007669"/>
    <property type="project" value="UniProtKB-SubCell"/>
</dbReference>
<evidence type="ECO:0000256" key="5">
    <source>
        <dbReference type="ARBA" id="ARBA00022670"/>
    </source>
</evidence>
<gene>
    <name evidence="17" type="primary">lonB</name>
</gene>
<dbReference type="AlphaFoldDB" id="A0A075GPW0"/>
<comment type="caution">
    <text evidence="15">Lacks conserved residue(s) required for the propagation of feature annotation.</text>
</comment>
<dbReference type="InterPro" id="IPR046843">
    <property type="entry name" value="LonB_AAA-LID"/>
</dbReference>
<dbReference type="PROSITE" id="PS51786">
    <property type="entry name" value="LON_PROTEOLYTIC"/>
    <property type="match status" value="1"/>
</dbReference>
<evidence type="ECO:0000256" key="1">
    <source>
        <dbReference type="ARBA" id="ARBA00004651"/>
    </source>
</evidence>
<dbReference type="InterPro" id="IPR014721">
    <property type="entry name" value="Ribsml_uS5_D2-typ_fold_subgr"/>
</dbReference>
<dbReference type="InterPro" id="IPR002078">
    <property type="entry name" value="Sigma_54_int"/>
</dbReference>
<evidence type="ECO:0000313" key="17">
    <source>
        <dbReference type="EMBL" id="AIF05971.1"/>
    </source>
</evidence>
<evidence type="ECO:0000256" key="2">
    <source>
        <dbReference type="ARBA" id="ARBA00009579"/>
    </source>
</evidence>
<dbReference type="Pfam" id="PF01078">
    <property type="entry name" value="Mg_chelatase"/>
    <property type="match status" value="1"/>
</dbReference>
<keyword evidence="11 15" id="KW-1133">Transmembrane helix</keyword>
<dbReference type="GO" id="GO:0006508">
    <property type="term" value="P:proteolysis"/>
    <property type="evidence" value="ECO:0007669"/>
    <property type="project" value="UniProtKB-KW"/>
</dbReference>
<evidence type="ECO:0000256" key="6">
    <source>
        <dbReference type="ARBA" id="ARBA00022692"/>
    </source>
</evidence>